<accession>A0AAE3VZ10</accession>
<protein>
    <submittedName>
        <fullName evidence="2">Uncharacterized protein</fullName>
    </submittedName>
</protein>
<dbReference type="Proteomes" id="UP001240236">
    <property type="component" value="Unassembled WGS sequence"/>
</dbReference>
<proteinExistence type="predicted"/>
<keyword evidence="3" id="KW-1185">Reference proteome</keyword>
<feature type="region of interest" description="Disordered" evidence="1">
    <location>
        <begin position="111"/>
        <end position="140"/>
    </location>
</feature>
<reference evidence="2 3" key="1">
    <citation type="submission" date="2023-07" db="EMBL/GenBank/DDBJ databases">
        <title>Sequencing the genomes of 1000 actinobacteria strains.</title>
        <authorList>
            <person name="Klenk H.-P."/>
        </authorList>
    </citation>
    <scope>NUCLEOTIDE SEQUENCE [LARGE SCALE GENOMIC DNA]</scope>
    <source>
        <strain evidence="2 3">DSM 44709</strain>
    </source>
</reference>
<dbReference type="RefSeq" id="WP_307239621.1">
    <property type="nucleotide sequence ID" value="NZ_JAUSUZ010000001.1"/>
</dbReference>
<dbReference type="EMBL" id="JAUSUZ010000001">
    <property type="protein sequence ID" value="MDQ0366356.1"/>
    <property type="molecule type" value="Genomic_DNA"/>
</dbReference>
<feature type="compositionally biased region" description="Polar residues" evidence="1">
    <location>
        <begin position="130"/>
        <end position="140"/>
    </location>
</feature>
<gene>
    <name evidence="2" type="ORF">J2S42_003025</name>
</gene>
<sequence length="140" mass="15451">MSAETIEGETETKSDDHPLWCDPAECWVESAGTWHRSRMEFMQLSDALGTRVGIRLLRCTLLPDVTLVEFEAYAVGIEEPVMELILVEEDLEGFSRLLGSMSRALGRVNGAARAPCDSGSRGKGREKPASSLNPQTRRLV</sequence>
<name>A0AAE3VZ10_9ACTN</name>
<evidence type="ECO:0000313" key="2">
    <source>
        <dbReference type="EMBL" id="MDQ0366356.1"/>
    </source>
</evidence>
<comment type="caution">
    <text evidence="2">The sequence shown here is derived from an EMBL/GenBank/DDBJ whole genome shotgun (WGS) entry which is preliminary data.</text>
</comment>
<organism evidence="2 3">
    <name type="scientific">Catenuloplanes indicus</name>
    <dbReference type="NCBI Taxonomy" id="137267"/>
    <lineage>
        <taxon>Bacteria</taxon>
        <taxon>Bacillati</taxon>
        <taxon>Actinomycetota</taxon>
        <taxon>Actinomycetes</taxon>
        <taxon>Micromonosporales</taxon>
        <taxon>Micromonosporaceae</taxon>
        <taxon>Catenuloplanes</taxon>
    </lineage>
</organism>
<evidence type="ECO:0000256" key="1">
    <source>
        <dbReference type="SAM" id="MobiDB-lite"/>
    </source>
</evidence>
<evidence type="ECO:0000313" key="3">
    <source>
        <dbReference type="Proteomes" id="UP001240236"/>
    </source>
</evidence>
<dbReference type="AlphaFoldDB" id="A0AAE3VZ10"/>